<name>A0A8H6HP80_9AGAR</name>
<protein>
    <submittedName>
        <fullName evidence="2">Uncharacterized protein</fullName>
    </submittedName>
</protein>
<evidence type="ECO:0000313" key="2">
    <source>
        <dbReference type="EMBL" id="KAF6750673.1"/>
    </source>
</evidence>
<accession>A0A8H6HP80</accession>
<keyword evidence="3" id="KW-1185">Reference proteome</keyword>
<dbReference type="Proteomes" id="UP000521943">
    <property type="component" value="Unassembled WGS sequence"/>
</dbReference>
<sequence length="118" mass="11758">MRFTSLAISLLPIGGSLAAICTTSSSSPLVSDGNSLAQELIGGGFKNLRQTSGDGACTSIGSFGSARANLCGRTGLIISSDSAGRLLSSVVADCNSDGKAAGQSLIDNIGRVELVHAN</sequence>
<comment type="caution">
    <text evidence="2">The sequence shown here is derived from an EMBL/GenBank/DDBJ whole genome shotgun (WGS) entry which is preliminary data.</text>
</comment>
<dbReference type="EMBL" id="JACGCI010000055">
    <property type="protein sequence ID" value="KAF6750673.1"/>
    <property type="molecule type" value="Genomic_DNA"/>
</dbReference>
<dbReference type="AlphaFoldDB" id="A0A8H6HP80"/>
<feature type="signal peptide" evidence="1">
    <location>
        <begin position="1"/>
        <end position="18"/>
    </location>
</feature>
<organism evidence="2 3">
    <name type="scientific">Ephemerocybe angulata</name>
    <dbReference type="NCBI Taxonomy" id="980116"/>
    <lineage>
        <taxon>Eukaryota</taxon>
        <taxon>Fungi</taxon>
        <taxon>Dikarya</taxon>
        <taxon>Basidiomycota</taxon>
        <taxon>Agaricomycotina</taxon>
        <taxon>Agaricomycetes</taxon>
        <taxon>Agaricomycetidae</taxon>
        <taxon>Agaricales</taxon>
        <taxon>Agaricineae</taxon>
        <taxon>Psathyrellaceae</taxon>
        <taxon>Ephemerocybe</taxon>
    </lineage>
</organism>
<keyword evidence="1" id="KW-0732">Signal</keyword>
<feature type="chain" id="PRO_5034705445" evidence="1">
    <location>
        <begin position="19"/>
        <end position="118"/>
    </location>
</feature>
<evidence type="ECO:0000313" key="3">
    <source>
        <dbReference type="Proteomes" id="UP000521943"/>
    </source>
</evidence>
<proteinExistence type="predicted"/>
<gene>
    <name evidence="2" type="ORF">DFP72DRAFT_1138985</name>
</gene>
<reference evidence="2 3" key="1">
    <citation type="submission" date="2020-07" db="EMBL/GenBank/DDBJ databases">
        <title>Comparative genomics of pyrophilous fungi reveals a link between fire events and developmental genes.</title>
        <authorList>
            <consortium name="DOE Joint Genome Institute"/>
            <person name="Steindorff A.S."/>
            <person name="Carver A."/>
            <person name="Calhoun S."/>
            <person name="Stillman K."/>
            <person name="Liu H."/>
            <person name="Lipzen A."/>
            <person name="Pangilinan J."/>
            <person name="Labutti K."/>
            <person name="Bruns T.D."/>
            <person name="Grigoriev I.V."/>
        </authorList>
    </citation>
    <scope>NUCLEOTIDE SEQUENCE [LARGE SCALE GENOMIC DNA]</scope>
    <source>
        <strain evidence="2 3">CBS 144469</strain>
    </source>
</reference>
<evidence type="ECO:0000256" key="1">
    <source>
        <dbReference type="SAM" id="SignalP"/>
    </source>
</evidence>